<feature type="compositionally biased region" description="Low complexity" evidence="1">
    <location>
        <begin position="287"/>
        <end position="305"/>
    </location>
</feature>
<gene>
    <name evidence="2" type="ORF">AK812_SmicGene16527</name>
</gene>
<evidence type="ECO:0000313" key="2">
    <source>
        <dbReference type="EMBL" id="OLQ00777.1"/>
    </source>
</evidence>
<feature type="compositionally biased region" description="Low complexity" evidence="1">
    <location>
        <begin position="597"/>
        <end position="609"/>
    </location>
</feature>
<dbReference type="EMBL" id="LSRX01000316">
    <property type="protein sequence ID" value="OLQ00777.1"/>
    <property type="molecule type" value="Genomic_DNA"/>
</dbReference>
<reference evidence="2 3" key="1">
    <citation type="submission" date="2016-02" db="EMBL/GenBank/DDBJ databases">
        <title>Genome analysis of coral dinoflagellate symbionts highlights evolutionary adaptations to a symbiotic lifestyle.</title>
        <authorList>
            <person name="Aranda M."/>
            <person name="Li Y."/>
            <person name="Liew Y.J."/>
            <person name="Baumgarten S."/>
            <person name="Simakov O."/>
            <person name="Wilson M."/>
            <person name="Piel J."/>
            <person name="Ashoor H."/>
            <person name="Bougouffa S."/>
            <person name="Bajic V.B."/>
            <person name="Ryu T."/>
            <person name="Ravasi T."/>
            <person name="Bayer T."/>
            <person name="Micklem G."/>
            <person name="Kim H."/>
            <person name="Bhak J."/>
            <person name="Lajeunesse T.C."/>
            <person name="Voolstra C.R."/>
        </authorList>
    </citation>
    <scope>NUCLEOTIDE SEQUENCE [LARGE SCALE GENOMIC DNA]</scope>
    <source>
        <strain evidence="2 3">CCMP2467</strain>
    </source>
</reference>
<comment type="caution">
    <text evidence="2">The sequence shown here is derived from an EMBL/GenBank/DDBJ whole genome shotgun (WGS) entry which is preliminary data.</text>
</comment>
<dbReference type="Proteomes" id="UP000186817">
    <property type="component" value="Unassembled WGS sequence"/>
</dbReference>
<name>A0A1Q9E053_SYMMI</name>
<proteinExistence type="predicted"/>
<feature type="compositionally biased region" description="Basic and acidic residues" evidence="1">
    <location>
        <begin position="575"/>
        <end position="589"/>
    </location>
</feature>
<organism evidence="2 3">
    <name type="scientific">Symbiodinium microadriaticum</name>
    <name type="common">Dinoflagellate</name>
    <name type="synonym">Zooxanthella microadriatica</name>
    <dbReference type="NCBI Taxonomy" id="2951"/>
    <lineage>
        <taxon>Eukaryota</taxon>
        <taxon>Sar</taxon>
        <taxon>Alveolata</taxon>
        <taxon>Dinophyceae</taxon>
        <taxon>Suessiales</taxon>
        <taxon>Symbiodiniaceae</taxon>
        <taxon>Symbiodinium</taxon>
    </lineage>
</organism>
<feature type="compositionally biased region" description="Basic and acidic residues" evidence="1">
    <location>
        <begin position="635"/>
        <end position="664"/>
    </location>
</feature>
<protein>
    <submittedName>
        <fullName evidence="2">Uncharacterized protein</fullName>
    </submittedName>
</protein>
<evidence type="ECO:0000256" key="1">
    <source>
        <dbReference type="SAM" id="MobiDB-lite"/>
    </source>
</evidence>
<feature type="compositionally biased region" description="Basic and acidic residues" evidence="1">
    <location>
        <begin position="44"/>
        <end position="60"/>
    </location>
</feature>
<feature type="compositionally biased region" description="Basic and acidic residues" evidence="1">
    <location>
        <begin position="198"/>
        <end position="267"/>
    </location>
</feature>
<feature type="region of interest" description="Disordered" evidence="1">
    <location>
        <begin position="1"/>
        <end position="349"/>
    </location>
</feature>
<sequence>MPADDVRRALGKAARLSDRSASQYRAQAPKAAEPGTLAAKARPGPKERNDDAVKRLEMLKQARPRAISAPPPATVSTPPERIRRSGTAATLPSLPSSATLARSLSKTASPALPSPAPAKAAPAAPSHRCSGKQDLAAGAQKLKATAAKSKAKKSQKKAAASKSKVKKSHKKARKHATKAVRKSKNKKLGGCQKSQKPQPEKESEKPVPEESKKPVPEKESKKPVPEESKKPVPEESKKPVPEESKKPVPAKDSKKPVPAKDSKKPVPELESEDEAPTPSQSAPSECSVPVRSRPERSPSSSSLPNGLPPLPRRGKKCGVQEKQEPEESAEADPKQPGLAKIQAPPTPEQLRQSVLDNLQRLGTTELEAITRVMKGDTVQVKAVPVALAKAPEEPQASGQVAKAIAEEPAVTAGVEQALKKKEEEKKAAHARYMRFSRSPSTPDEIKKMGLSAKSCHEKLEVLREQWESCAGKWKESQIYLSILQKSRERKMGRRVWMTRQMIVDKYKSESVADRIITNKLSNEDTKKSQTKAHPDDPDNEELRLYLIWDTEQEETTEDTILMQLFSAVDKDDDSQEAKQDKKRKCEEKKKGKKRGKSSSSSSQDSSNSSSDEKKKSKKKGKKKGSAKKGKKNRKETKEQKEKRLAKERLLLAKESEREKEKDDLESVSQAADKQDAGAVASGDVLRLGSYSDKNEARNFWKAVKIPIDSVTVRIPVLGDDQQREVVPWPMLDVHSVVDYLWNEIGLRVPKASIKEFWHHSREFGQPWAVQHEASDVHCPLGLYGDSAKISTAFSSDKIVGFFLNFPLWRPKAIRFSRFLLFAIEESKLDGPHTLMGVFNRIRWSVNLLFSGQRPQVDPQGEPLKNSHVFEGWICRNREVFALTEVRGDQLWQKQTFRYTASWIWTSARVCHACDARAHGPQSADRLYFNFDAWLPHEFEKTQFLARRMPERNLCC</sequence>
<feature type="compositionally biased region" description="Low complexity" evidence="1">
    <location>
        <begin position="64"/>
        <end position="79"/>
    </location>
</feature>
<feature type="region of interest" description="Disordered" evidence="1">
    <location>
        <begin position="570"/>
        <end position="679"/>
    </location>
</feature>
<dbReference type="OrthoDB" id="432538at2759"/>
<feature type="compositionally biased region" description="Low complexity" evidence="1">
    <location>
        <begin position="103"/>
        <end position="126"/>
    </location>
</feature>
<feature type="compositionally biased region" description="Low complexity" evidence="1">
    <location>
        <begin position="136"/>
        <end position="148"/>
    </location>
</feature>
<feature type="compositionally biased region" description="Polar residues" evidence="1">
    <location>
        <begin position="87"/>
        <end position="102"/>
    </location>
</feature>
<evidence type="ECO:0000313" key="3">
    <source>
        <dbReference type="Proteomes" id="UP000186817"/>
    </source>
</evidence>
<feature type="compositionally biased region" description="Basic residues" evidence="1">
    <location>
        <begin position="163"/>
        <end position="187"/>
    </location>
</feature>
<accession>A0A1Q9E053</accession>
<dbReference type="AlphaFoldDB" id="A0A1Q9E053"/>
<keyword evidence="3" id="KW-1185">Reference proteome</keyword>
<feature type="compositionally biased region" description="Basic residues" evidence="1">
    <location>
        <begin position="615"/>
        <end position="634"/>
    </location>
</feature>